<reference evidence="1" key="1">
    <citation type="submission" date="2013-12" db="EMBL/GenBank/DDBJ databases">
        <title>A Varibaculum cambriense genome reconstructed from a premature infant gut community with otherwise low bacterial novelty that shifts toward anaerobic metabolism during the third week of life.</title>
        <authorList>
            <person name="Brown C.T."/>
            <person name="Sharon I."/>
            <person name="Thomas B.C."/>
            <person name="Castelle C.J."/>
            <person name="Morowitz M.J."/>
            <person name="Banfield J.F."/>
        </authorList>
    </citation>
    <scope>NUCLEOTIDE SEQUENCE</scope>
</reference>
<evidence type="ECO:0000313" key="1">
    <source>
        <dbReference type="EMBL" id="ETJ38935.1"/>
    </source>
</evidence>
<dbReference type="EMBL" id="AZMM01007065">
    <property type="protein sequence ID" value="ETJ38935.1"/>
    <property type="molecule type" value="Genomic_DNA"/>
</dbReference>
<comment type="caution">
    <text evidence="1">The sequence shown here is derived from an EMBL/GenBank/DDBJ whole genome shotgun (WGS) entry which is preliminary data.</text>
</comment>
<accession>W1YB61</accession>
<gene>
    <name evidence="1" type="ORF">Q604_UNBC07065G0001</name>
</gene>
<name>W1YB61_9ZZZZ</name>
<organism evidence="1">
    <name type="scientific">human gut metagenome</name>
    <dbReference type="NCBI Taxonomy" id="408170"/>
    <lineage>
        <taxon>unclassified sequences</taxon>
        <taxon>metagenomes</taxon>
        <taxon>organismal metagenomes</taxon>
    </lineage>
</organism>
<dbReference type="AlphaFoldDB" id="W1YB61"/>
<proteinExistence type="predicted"/>
<sequence>NGTYSLTKFAPVVIRLERCFNPCFNGTYSLTRIQTIIWEDNGLF</sequence>
<protein>
    <submittedName>
        <fullName evidence="1">Uncharacterized protein</fullName>
    </submittedName>
</protein>
<feature type="non-terminal residue" evidence="1">
    <location>
        <position position="1"/>
    </location>
</feature>